<accession>A0A2S4L767</accession>
<evidence type="ECO:0000313" key="2">
    <source>
        <dbReference type="EMBL" id="POR38292.1"/>
    </source>
</evidence>
<sequence>MAGPTCAEANITHPALAFEPLCPSRSPADRHGINRKACIHRPARVAPPWPSLHTRAVGLLAYLSEECHTAYEYEYVCAVPCCQARHRLPRKGWSSTRGHWPANATDTTATATATHNERRVGAEPGMTDSDSFAQESRTATQAAAMPAGSTRGSRIKSQAALSANVDTRFYGTSPGDISRLSSFSFQHRHPTSYTVPNVSIDASTSCTTLKSSATLRPMQPPPHFAIAFASTPEREMRAQPSHFSAHALPPHCARRYDRGIAAESHDCGVRPAVAGTIRETGHMSGTGPRGHMSMRRIGLWPSTIATLSDDSLVRG</sequence>
<dbReference type="Proteomes" id="UP000237481">
    <property type="component" value="Unassembled WGS sequence"/>
</dbReference>
<evidence type="ECO:0000256" key="1">
    <source>
        <dbReference type="SAM" id="MobiDB-lite"/>
    </source>
</evidence>
<keyword evidence="3" id="KW-1185">Reference proteome</keyword>
<protein>
    <submittedName>
        <fullName evidence="2">Uncharacterized protein</fullName>
    </submittedName>
</protein>
<gene>
    <name evidence="2" type="ORF">TPAR_08972</name>
</gene>
<dbReference type="EMBL" id="PKSG01000153">
    <property type="protein sequence ID" value="POR38292.1"/>
    <property type="molecule type" value="Genomic_DNA"/>
</dbReference>
<comment type="caution">
    <text evidence="2">The sequence shown here is derived from an EMBL/GenBank/DDBJ whole genome shotgun (WGS) entry which is preliminary data.</text>
</comment>
<feature type="region of interest" description="Disordered" evidence="1">
    <location>
        <begin position="92"/>
        <end position="114"/>
    </location>
</feature>
<organism evidence="2 3">
    <name type="scientific">Tolypocladium paradoxum</name>
    <dbReference type="NCBI Taxonomy" id="94208"/>
    <lineage>
        <taxon>Eukaryota</taxon>
        <taxon>Fungi</taxon>
        <taxon>Dikarya</taxon>
        <taxon>Ascomycota</taxon>
        <taxon>Pezizomycotina</taxon>
        <taxon>Sordariomycetes</taxon>
        <taxon>Hypocreomycetidae</taxon>
        <taxon>Hypocreales</taxon>
        <taxon>Ophiocordycipitaceae</taxon>
        <taxon>Tolypocladium</taxon>
    </lineage>
</organism>
<dbReference type="AlphaFoldDB" id="A0A2S4L767"/>
<reference evidence="2 3" key="1">
    <citation type="submission" date="2018-01" db="EMBL/GenBank/DDBJ databases">
        <title>Harnessing the power of phylogenomics to disentangle the directionality and signatures of interkingdom host jumping in the parasitic fungal genus Tolypocladium.</title>
        <authorList>
            <person name="Quandt C.A."/>
            <person name="Patterson W."/>
            <person name="Spatafora J.W."/>
        </authorList>
    </citation>
    <scope>NUCLEOTIDE SEQUENCE [LARGE SCALE GENOMIC DNA]</scope>
    <source>
        <strain evidence="2 3">NRBC 100945</strain>
    </source>
</reference>
<evidence type="ECO:0000313" key="3">
    <source>
        <dbReference type="Proteomes" id="UP000237481"/>
    </source>
</evidence>
<proteinExistence type="predicted"/>
<feature type="compositionally biased region" description="Low complexity" evidence="1">
    <location>
        <begin position="102"/>
        <end position="114"/>
    </location>
</feature>
<name>A0A2S4L767_9HYPO</name>